<comment type="caution">
    <text evidence="2">The sequence shown here is derived from an EMBL/GenBank/DDBJ whole genome shotgun (WGS) entry which is preliminary data.</text>
</comment>
<evidence type="ECO:0000313" key="2">
    <source>
        <dbReference type="EMBL" id="MFD1139683.1"/>
    </source>
</evidence>
<reference evidence="3" key="1">
    <citation type="journal article" date="2019" name="Int. J. Syst. Evol. Microbiol.">
        <title>The Global Catalogue of Microorganisms (GCM) 10K type strain sequencing project: providing services to taxonomists for standard genome sequencing and annotation.</title>
        <authorList>
            <consortium name="The Broad Institute Genomics Platform"/>
            <consortium name="The Broad Institute Genome Sequencing Center for Infectious Disease"/>
            <person name="Wu L."/>
            <person name="Ma J."/>
        </authorList>
    </citation>
    <scope>NUCLEOTIDE SEQUENCE [LARGE SCALE GENOMIC DNA]</scope>
    <source>
        <strain evidence="3">CCUG 55608</strain>
    </source>
</reference>
<accession>A0ABW3Q1C0</accession>
<name>A0ABW3Q1C0_9BACT</name>
<protein>
    <recommendedName>
        <fullName evidence="4">DUF4251 domain-containing protein</fullName>
    </recommendedName>
</protein>
<keyword evidence="1" id="KW-0732">Signal</keyword>
<proteinExistence type="predicted"/>
<organism evidence="2 3">
    <name type="scientific">Larkinella insperata</name>
    <dbReference type="NCBI Taxonomy" id="332158"/>
    <lineage>
        <taxon>Bacteria</taxon>
        <taxon>Pseudomonadati</taxon>
        <taxon>Bacteroidota</taxon>
        <taxon>Cytophagia</taxon>
        <taxon>Cytophagales</taxon>
        <taxon>Spirosomataceae</taxon>
        <taxon>Larkinella</taxon>
    </lineage>
</organism>
<evidence type="ECO:0008006" key="4">
    <source>
        <dbReference type="Google" id="ProtNLM"/>
    </source>
</evidence>
<sequence>MKKLLLLPLLLGSLLPAYAQCDKDLALAVSNTEYLSATGAVERTVDEKSTIEINKTDVVIRPGNEDRKMNGKIQSNTCTWSVPYKEGKSVIKARFDDPSGNQQNAIITLEGKDGKITFLMEVAEMPDRKIRVNVDKFEEKK</sequence>
<dbReference type="Proteomes" id="UP001597116">
    <property type="component" value="Unassembled WGS sequence"/>
</dbReference>
<evidence type="ECO:0000313" key="3">
    <source>
        <dbReference type="Proteomes" id="UP001597116"/>
    </source>
</evidence>
<dbReference type="EMBL" id="JBHTLP010000001">
    <property type="protein sequence ID" value="MFD1139683.1"/>
    <property type="molecule type" value="Genomic_DNA"/>
</dbReference>
<keyword evidence="3" id="KW-1185">Reference proteome</keyword>
<feature type="signal peptide" evidence="1">
    <location>
        <begin position="1"/>
        <end position="19"/>
    </location>
</feature>
<gene>
    <name evidence="2" type="ORF">ACFQ4C_01120</name>
</gene>
<dbReference type="RefSeq" id="WP_265990366.1">
    <property type="nucleotide sequence ID" value="NZ_CP110973.1"/>
</dbReference>
<evidence type="ECO:0000256" key="1">
    <source>
        <dbReference type="SAM" id="SignalP"/>
    </source>
</evidence>
<feature type="chain" id="PRO_5047030112" description="DUF4251 domain-containing protein" evidence="1">
    <location>
        <begin position="20"/>
        <end position="141"/>
    </location>
</feature>